<evidence type="ECO:0000313" key="3">
    <source>
        <dbReference type="Proteomes" id="UP000297777"/>
    </source>
</evidence>
<protein>
    <submittedName>
        <fullName evidence="2">Uncharacterized protein</fullName>
    </submittedName>
</protein>
<reference evidence="2 3" key="1">
    <citation type="submission" date="2017-12" db="EMBL/GenBank/DDBJ databases">
        <title>Comparative genomics of Botrytis spp.</title>
        <authorList>
            <person name="Valero-Jimenez C.A."/>
            <person name="Tapia P."/>
            <person name="Veloso J."/>
            <person name="Silva-Moreno E."/>
            <person name="Staats M."/>
            <person name="Valdes J.H."/>
            <person name="Van Kan J.A.L."/>
        </authorList>
    </citation>
    <scope>NUCLEOTIDE SEQUENCE [LARGE SCALE GENOMIC DNA]</scope>
    <source>
        <strain evidence="2 3">Bt9001</strain>
    </source>
</reference>
<dbReference type="Proteomes" id="UP000297777">
    <property type="component" value="Unassembled WGS sequence"/>
</dbReference>
<feature type="compositionally biased region" description="Polar residues" evidence="1">
    <location>
        <begin position="27"/>
        <end position="44"/>
    </location>
</feature>
<gene>
    <name evidence="2" type="ORF">BTUL_0084g00520</name>
</gene>
<organism evidence="2 3">
    <name type="scientific">Botrytis tulipae</name>
    <dbReference type="NCBI Taxonomy" id="87230"/>
    <lineage>
        <taxon>Eukaryota</taxon>
        <taxon>Fungi</taxon>
        <taxon>Dikarya</taxon>
        <taxon>Ascomycota</taxon>
        <taxon>Pezizomycotina</taxon>
        <taxon>Leotiomycetes</taxon>
        <taxon>Helotiales</taxon>
        <taxon>Sclerotiniaceae</taxon>
        <taxon>Botrytis</taxon>
    </lineage>
</organism>
<accession>A0A4Z1EJY8</accession>
<dbReference type="EMBL" id="PQXH01000084">
    <property type="protein sequence ID" value="TGO12696.1"/>
    <property type="molecule type" value="Genomic_DNA"/>
</dbReference>
<evidence type="ECO:0000313" key="2">
    <source>
        <dbReference type="EMBL" id="TGO12696.1"/>
    </source>
</evidence>
<comment type="caution">
    <text evidence="2">The sequence shown here is derived from an EMBL/GenBank/DDBJ whole genome shotgun (WGS) entry which is preliminary data.</text>
</comment>
<dbReference type="OrthoDB" id="3554181at2759"/>
<name>A0A4Z1EJY8_9HELO</name>
<keyword evidence="3" id="KW-1185">Reference proteome</keyword>
<sequence length="248" mass="27970">MNSNHGEDLPLDLKSLSIIIHYDTSCPTDLRQTTGSSQQNTTMLGTRHDSPTEDVQDQEQEPNAQNKADASISSSEDESINDDTFHSHKQKAQLYKPRKLMESAKEKSLAQAQMEVSQNKSKNIEIAALHSPSKDTTTEQTEKLQQMIQEYINHNPVQTQQQAVSVYKHLIAAELKKGTYPDGLPEQVEKRLQMRAQACVIQNIKNKFQQQSMEFLPLNGLQFDSILRLVKLFSFCIAAHGRDIGYGV</sequence>
<evidence type="ECO:0000256" key="1">
    <source>
        <dbReference type="SAM" id="MobiDB-lite"/>
    </source>
</evidence>
<dbReference type="AlphaFoldDB" id="A0A4Z1EJY8"/>
<proteinExistence type="predicted"/>
<feature type="region of interest" description="Disordered" evidence="1">
    <location>
        <begin position="27"/>
        <end position="96"/>
    </location>
</feature>